<protein>
    <submittedName>
        <fullName evidence="7">LptF/LptG family permease</fullName>
    </submittedName>
</protein>
<accession>A0ABT6F5C6</accession>
<dbReference type="PANTHER" id="PTHR33529">
    <property type="entry name" value="SLR0882 PROTEIN-RELATED"/>
    <property type="match status" value="1"/>
</dbReference>
<evidence type="ECO:0000256" key="3">
    <source>
        <dbReference type="ARBA" id="ARBA00022692"/>
    </source>
</evidence>
<feature type="transmembrane region" description="Helical" evidence="6">
    <location>
        <begin position="385"/>
        <end position="403"/>
    </location>
</feature>
<dbReference type="RefSeq" id="WP_277859145.1">
    <property type="nucleotide sequence ID" value="NZ_JARRAG010000001.1"/>
</dbReference>
<feature type="transmembrane region" description="Helical" evidence="6">
    <location>
        <begin position="12"/>
        <end position="33"/>
    </location>
</feature>
<evidence type="ECO:0000256" key="1">
    <source>
        <dbReference type="ARBA" id="ARBA00004651"/>
    </source>
</evidence>
<comment type="subcellular location">
    <subcellularLocation>
        <location evidence="1">Cell membrane</location>
        <topology evidence="1">Multi-pass membrane protein</topology>
    </subcellularLocation>
</comment>
<keyword evidence="8" id="KW-1185">Reference proteome</keyword>
<feature type="transmembrane region" description="Helical" evidence="6">
    <location>
        <begin position="53"/>
        <end position="78"/>
    </location>
</feature>
<evidence type="ECO:0000256" key="6">
    <source>
        <dbReference type="SAM" id="Phobius"/>
    </source>
</evidence>
<keyword evidence="4 6" id="KW-1133">Transmembrane helix</keyword>
<keyword evidence="2" id="KW-1003">Cell membrane</keyword>
<dbReference type="InterPro" id="IPR005495">
    <property type="entry name" value="LptG/LptF_permease"/>
</dbReference>
<dbReference type="PANTHER" id="PTHR33529:SF6">
    <property type="entry name" value="YJGP_YJGQ FAMILY PERMEASE"/>
    <property type="match status" value="1"/>
</dbReference>
<dbReference type="Proteomes" id="UP001216907">
    <property type="component" value="Unassembled WGS sequence"/>
</dbReference>
<keyword evidence="3 6" id="KW-0812">Transmembrane</keyword>
<keyword evidence="5 6" id="KW-0472">Membrane</keyword>
<evidence type="ECO:0000313" key="8">
    <source>
        <dbReference type="Proteomes" id="UP001216907"/>
    </source>
</evidence>
<dbReference type="EMBL" id="JARRAG010000001">
    <property type="protein sequence ID" value="MDG3002781.1"/>
    <property type="molecule type" value="Genomic_DNA"/>
</dbReference>
<feature type="transmembrane region" description="Helical" evidence="6">
    <location>
        <begin position="320"/>
        <end position="340"/>
    </location>
</feature>
<evidence type="ECO:0000256" key="4">
    <source>
        <dbReference type="ARBA" id="ARBA00022989"/>
    </source>
</evidence>
<evidence type="ECO:0000256" key="2">
    <source>
        <dbReference type="ARBA" id="ARBA00022475"/>
    </source>
</evidence>
<sequence>MGILQRYVWGEVFRAFAMALITMTGIFVLFMVAAEAMNSKMLTPRDMLHLIPYIIPSTLPYTTPVSLLFAVTVVYGRIAGDNEIIAVKTAGLSVMTVIWPTILLGGVVSGTLWQLSRTWIPVSAHEAKLVLFRDMEDVVYKFLKRDKQFTLPGSPISIKVLDVEDRVLIKPTFKKKGRLPDGSETYTTTIQAKAARLHFDLDRKMVVVYLEEGVVQNYGSGQEVTLLPEKGQTFEFPLPEDNKKIGLKSIQEHTNAELDAELAKAREHLAVDRKREAMSAGLLFAAGRIGDVKWDDVKESFVMNSFYKKRSDEFETEKQLRTSMAFGSILFVVLGAPIGIRFAKRDFLSAFMTCFLPIIGLYYPLMLLGINMGKEGTMAPYKSLWISNLVLALLAGWVYPRIIKY</sequence>
<feature type="transmembrane region" description="Helical" evidence="6">
    <location>
        <begin position="347"/>
        <end position="365"/>
    </location>
</feature>
<gene>
    <name evidence="7" type="ORF">PZE19_03180</name>
</gene>
<evidence type="ECO:0000256" key="5">
    <source>
        <dbReference type="ARBA" id="ARBA00023136"/>
    </source>
</evidence>
<organism evidence="7 8">
    <name type="scientific">Paludisphaera mucosa</name>
    <dbReference type="NCBI Taxonomy" id="3030827"/>
    <lineage>
        <taxon>Bacteria</taxon>
        <taxon>Pseudomonadati</taxon>
        <taxon>Planctomycetota</taxon>
        <taxon>Planctomycetia</taxon>
        <taxon>Isosphaerales</taxon>
        <taxon>Isosphaeraceae</taxon>
        <taxon>Paludisphaera</taxon>
    </lineage>
</organism>
<reference evidence="7 8" key="1">
    <citation type="submission" date="2023-03" db="EMBL/GenBank/DDBJ databases">
        <title>Paludisphaera mucosa sp. nov. a novel planctomycete from northern fen.</title>
        <authorList>
            <person name="Ivanova A."/>
        </authorList>
    </citation>
    <scope>NUCLEOTIDE SEQUENCE [LARGE SCALE GENOMIC DNA]</scope>
    <source>
        <strain evidence="7 8">Pla2</strain>
    </source>
</reference>
<comment type="caution">
    <text evidence="7">The sequence shown here is derived from an EMBL/GenBank/DDBJ whole genome shotgun (WGS) entry which is preliminary data.</text>
</comment>
<dbReference type="Pfam" id="PF03739">
    <property type="entry name" value="LptF_LptG"/>
    <property type="match status" value="1"/>
</dbReference>
<name>A0ABT6F5C6_9BACT</name>
<evidence type="ECO:0000313" key="7">
    <source>
        <dbReference type="EMBL" id="MDG3002781.1"/>
    </source>
</evidence>
<proteinExistence type="predicted"/>
<feature type="transmembrane region" description="Helical" evidence="6">
    <location>
        <begin position="90"/>
        <end position="113"/>
    </location>
</feature>